<dbReference type="InterPro" id="IPR003593">
    <property type="entry name" value="AAA+_ATPase"/>
</dbReference>
<dbReference type="FunFam" id="3.40.50.300:FF:000040">
    <property type="entry name" value="GTPase Der"/>
    <property type="match status" value="1"/>
</dbReference>
<dbReference type="InterPro" id="IPR016484">
    <property type="entry name" value="GTPase_Der"/>
</dbReference>
<dbReference type="GO" id="GO:0005525">
    <property type="term" value="F:GTP binding"/>
    <property type="evidence" value="ECO:0007669"/>
    <property type="project" value="UniProtKB-UniRule"/>
</dbReference>
<dbReference type="NCBIfam" id="TIGR00231">
    <property type="entry name" value="small_GTP"/>
    <property type="match status" value="2"/>
</dbReference>
<dbReference type="InterPro" id="IPR032859">
    <property type="entry name" value="KH_dom-like"/>
</dbReference>
<keyword evidence="3 8" id="KW-0690">Ribosome biogenesis</keyword>
<evidence type="ECO:0000256" key="8">
    <source>
        <dbReference type="HAMAP-Rule" id="MF_00195"/>
    </source>
</evidence>
<evidence type="ECO:0000256" key="5">
    <source>
        <dbReference type="ARBA" id="ARBA00022741"/>
    </source>
</evidence>
<reference evidence="13 14" key="1">
    <citation type="submission" date="2019-06" db="EMBL/GenBank/DDBJ databases">
        <title>Nitrosomonas stercoris KYUHI-S whole genome shotgun sequence.</title>
        <authorList>
            <person name="Nakagawa T."/>
            <person name="Tsuchiya Y."/>
            <person name="Takahashi R."/>
        </authorList>
    </citation>
    <scope>NUCLEOTIDE SEQUENCE [LARGE SCALE GENOMIC DNA]</scope>
    <source>
        <strain evidence="13 14">KYUHI-S</strain>
    </source>
</reference>
<dbReference type="SUPFAM" id="SSF52540">
    <property type="entry name" value="P-loop containing nucleoside triphosphate hydrolases"/>
    <property type="match status" value="2"/>
</dbReference>
<dbReference type="GO" id="GO:0042254">
    <property type="term" value="P:ribosome biogenesis"/>
    <property type="evidence" value="ECO:0007669"/>
    <property type="project" value="UniProtKB-KW"/>
</dbReference>
<dbReference type="InterPro" id="IPR005225">
    <property type="entry name" value="Small_GTP-bd"/>
</dbReference>
<organism evidence="13 14">
    <name type="scientific">Nitrosomonas stercoris</name>
    <dbReference type="NCBI Taxonomy" id="1444684"/>
    <lineage>
        <taxon>Bacteria</taxon>
        <taxon>Pseudomonadati</taxon>
        <taxon>Pseudomonadota</taxon>
        <taxon>Betaproteobacteria</taxon>
        <taxon>Nitrosomonadales</taxon>
        <taxon>Nitrosomonadaceae</taxon>
        <taxon>Nitrosomonas</taxon>
    </lineage>
</organism>
<protein>
    <recommendedName>
        <fullName evidence="2 8">GTPase Der</fullName>
    </recommendedName>
    <alternativeName>
        <fullName evidence="7 8">GTP-binding protein EngA</fullName>
    </alternativeName>
</protein>
<feature type="compositionally biased region" description="Basic residues" evidence="11">
    <location>
        <begin position="455"/>
        <end position="467"/>
    </location>
</feature>
<dbReference type="PIRSF" id="PIRSF006485">
    <property type="entry name" value="GTP-binding_EngA"/>
    <property type="match status" value="1"/>
</dbReference>
<feature type="domain" description="EngA-type G" evidence="12">
    <location>
        <begin position="179"/>
        <end position="352"/>
    </location>
</feature>
<evidence type="ECO:0000313" key="14">
    <source>
        <dbReference type="Proteomes" id="UP000316473"/>
    </source>
</evidence>
<keyword evidence="14" id="KW-1185">Reference proteome</keyword>
<dbReference type="PANTHER" id="PTHR43834:SF6">
    <property type="entry name" value="GTPASE DER"/>
    <property type="match status" value="1"/>
</dbReference>
<evidence type="ECO:0000256" key="3">
    <source>
        <dbReference type="ARBA" id="ARBA00022517"/>
    </source>
</evidence>
<dbReference type="InterPro" id="IPR031166">
    <property type="entry name" value="G_ENGA"/>
</dbReference>
<comment type="similarity">
    <text evidence="1 8 9 10">Belongs to the TRAFAC class TrmE-Era-EngA-EngB-Septin-like GTPase superfamily. EngA (Der) GTPase family.</text>
</comment>
<evidence type="ECO:0000256" key="4">
    <source>
        <dbReference type="ARBA" id="ARBA00022737"/>
    </source>
</evidence>
<evidence type="ECO:0000256" key="7">
    <source>
        <dbReference type="ARBA" id="ARBA00032345"/>
    </source>
</evidence>
<dbReference type="CDD" id="cd01895">
    <property type="entry name" value="EngA2"/>
    <property type="match status" value="1"/>
</dbReference>
<feature type="binding site" evidence="8">
    <location>
        <begin position="9"/>
        <end position="16"/>
    </location>
    <ligand>
        <name>GTP</name>
        <dbReference type="ChEBI" id="CHEBI:37565"/>
        <label>1</label>
    </ligand>
</feature>
<dbReference type="HAMAP" id="MF_00195">
    <property type="entry name" value="GTPase_Der"/>
    <property type="match status" value="1"/>
</dbReference>
<feature type="domain" description="EngA-type G" evidence="12">
    <location>
        <begin position="3"/>
        <end position="167"/>
    </location>
</feature>
<keyword evidence="6 8" id="KW-0342">GTP-binding</keyword>
<dbReference type="Pfam" id="PF14714">
    <property type="entry name" value="KH_dom-like"/>
    <property type="match status" value="1"/>
</dbReference>
<dbReference type="Pfam" id="PF01926">
    <property type="entry name" value="MMR_HSR1"/>
    <property type="match status" value="2"/>
</dbReference>
<dbReference type="FunFam" id="3.40.50.300:FF:000057">
    <property type="entry name" value="GTPase Der"/>
    <property type="match status" value="1"/>
</dbReference>
<proteinExistence type="inferred from homology"/>
<evidence type="ECO:0000256" key="1">
    <source>
        <dbReference type="ARBA" id="ARBA00008279"/>
    </source>
</evidence>
<sequence>MKPTLVLVGRPNVGKSTLFNRLTRSRDALVADIPGLTRDRHYGHGKLGLKPYFVVDTGGFEPVIKSGILHAMAQQTLQAVDEADVVLFVVDGRQGLASQDKIIADQLRKTGQRIILVVNKAEGMHASPMMAEFHELGLGAPHSVSALHGEHLGELVDFALEDYAYAAADEAESARLKHPAIAIVGRPNVGKSTLINTLLGEERLITFDQPGTTRDSIYVDFEYDQRPYTLIDTAGLRRATKVWETIEKFSAIKTLQAIEAANVAILVLDAHSGISEQDARIAGFILEAGRALVVVINKWDGLDDYRRDQIKLEFGRKLAFLNFANLHYVSALHGTGMKVIMPSVDTAYAAAMARIPTPKLTRAMLAAVAKQPPPRGGMSRPKLRYAHQGGENPPLIIIHGSMLEHVPKTYQRYLENTFREVFQLQGTPLRVEFRVGHNPYANKKTPLTEQEARRARSRRRRNRKKYG</sequence>
<comment type="subunit">
    <text evidence="8">Associates with the 50S ribosomal subunit.</text>
</comment>
<feature type="binding site" evidence="8">
    <location>
        <begin position="56"/>
        <end position="60"/>
    </location>
    <ligand>
        <name>GTP</name>
        <dbReference type="ChEBI" id="CHEBI:37565"/>
        <label>1</label>
    </ligand>
</feature>
<evidence type="ECO:0000256" key="11">
    <source>
        <dbReference type="SAM" id="MobiDB-lite"/>
    </source>
</evidence>
<dbReference type="InterPro" id="IPR006073">
    <property type="entry name" value="GTP-bd"/>
</dbReference>
<dbReference type="KEGG" id="nst:Nstercoris_00511"/>
<keyword evidence="5 8" id="KW-0547">Nucleotide-binding</keyword>
<feature type="region of interest" description="Disordered" evidence="11">
    <location>
        <begin position="436"/>
        <end position="467"/>
    </location>
</feature>
<dbReference type="GO" id="GO:0043022">
    <property type="term" value="F:ribosome binding"/>
    <property type="evidence" value="ECO:0007669"/>
    <property type="project" value="TreeGrafter"/>
</dbReference>
<feature type="binding site" evidence="8">
    <location>
        <begin position="297"/>
        <end position="300"/>
    </location>
    <ligand>
        <name>GTP</name>
        <dbReference type="ChEBI" id="CHEBI:37565"/>
        <label>2</label>
    </ligand>
</feature>
<accession>A0A4Y1YJI3</accession>
<evidence type="ECO:0000259" key="12">
    <source>
        <dbReference type="PROSITE" id="PS51712"/>
    </source>
</evidence>
<dbReference type="PANTHER" id="PTHR43834">
    <property type="entry name" value="GTPASE DER"/>
    <property type="match status" value="1"/>
</dbReference>
<dbReference type="EMBL" id="AP019755">
    <property type="protein sequence ID" value="BBL34280.1"/>
    <property type="molecule type" value="Genomic_DNA"/>
</dbReference>
<evidence type="ECO:0000256" key="9">
    <source>
        <dbReference type="PROSITE-ProRule" id="PRU01049"/>
    </source>
</evidence>
<dbReference type="InterPro" id="IPR015946">
    <property type="entry name" value="KH_dom-like_a/b"/>
</dbReference>
<feature type="binding site" evidence="8">
    <location>
        <begin position="119"/>
        <end position="122"/>
    </location>
    <ligand>
        <name>GTP</name>
        <dbReference type="ChEBI" id="CHEBI:37565"/>
        <label>1</label>
    </ligand>
</feature>
<dbReference type="NCBIfam" id="TIGR03594">
    <property type="entry name" value="GTPase_EngA"/>
    <property type="match status" value="1"/>
</dbReference>
<comment type="function">
    <text evidence="8 10">GTPase that plays an essential role in the late steps of ribosome biogenesis.</text>
</comment>
<keyword evidence="4 10" id="KW-0677">Repeat</keyword>
<dbReference type="Proteomes" id="UP000316473">
    <property type="component" value="Chromosome"/>
</dbReference>
<evidence type="ECO:0000256" key="6">
    <source>
        <dbReference type="ARBA" id="ARBA00023134"/>
    </source>
</evidence>
<gene>
    <name evidence="8" type="primary">der</name>
    <name evidence="13" type="ORF">Nstercoris_00511</name>
</gene>
<dbReference type="InterPro" id="IPR027417">
    <property type="entry name" value="P-loop_NTPase"/>
</dbReference>
<dbReference type="FunFam" id="3.30.300.20:FF:000004">
    <property type="entry name" value="GTPase Der"/>
    <property type="match status" value="1"/>
</dbReference>
<feature type="binding site" evidence="8">
    <location>
        <begin position="185"/>
        <end position="192"/>
    </location>
    <ligand>
        <name>GTP</name>
        <dbReference type="ChEBI" id="CHEBI:37565"/>
        <label>2</label>
    </ligand>
</feature>
<evidence type="ECO:0000256" key="10">
    <source>
        <dbReference type="RuleBase" id="RU004481"/>
    </source>
</evidence>
<evidence type="ECO:0000313" key="13">
    <source>
        <dbReference type="EMBL" id="BBL34280.1"/>
    </source>
</evidence>
<dbReference type="Gene3D" id="3.40.50.300">
    <property type="entry name" value="P-loop containing nucleotide triphosphate hydrolases"/>
    <property type="match status" value="2"/>
</dbReference>
<dbReference type="CDD" id="cd01894">
    <property type="entry name" value="EngA1"/>
    <property type="match status" value="1"/>
</dbReference>
<name>A0A4Y1YJI3_9PROT</name>
<evidence type="ECO:0000256" key="2">
    <source>
        <dbReference type="ARBA" id="ARBA00020953"/>
    </source>
</evidence>
<dbReference type="PROSITE" id="PS51712">
    <property type="entry name" value="G_ENGA"/>
    <property type="match status" value="2"/>
</dbReference>
<dbReference type="Gene3D" id="3.30.300.20">
    <property type="match status" value="1"/>
</dbReference>
<dbReference type="AlphaFoldDB" id="A0A4Y1YJI3"/>
<dbReference type="SMART" id="SM00382">
    <property type="entry name" value="AAA"/>
    <property type="match status" value="2"/>
</dbReference>
<feature type="binding site" evidence="8">
    <location>
        <begin position="232"/>
        <end position="236"/>
    </location>
    <ligand>
        <name>GTP</name>
        <dbReference type="ChEBI" id="CHEBI:37565"/>
        <label>2</label>
    </ligand>
</feature>
<dbReference type="PRINTS" id="PR00326">
    <property type="entry name" value="GTP1OBG"/>
</dbReference>